<proteinExistence type="predicted"/>
<sequence>MSRITWSFNAPRRSEANKPMHVALDVYTILYLDFDQNWTLASTTKRQIRCKQYTNNAAVYLEAPLRNIHDWSIWKRCWGTSFDIGFAQYLQTTQQGRTWLTSVQSNTNSIDDE</sequence>
<reference evidence="1 2" key="1">
    <citation type="journal article" date="2014" name="Genome Biol. Evol.">
        <title>The secreted proteins of Achlya hypogyna and Thraustotheca clavata identify the ancestral oomycete secretome and reveal gene acquisitions by horizontal gene transfer.</title>
        <authorList>
            <person name="Misner I."/>
            <person name="Blouin N."/>
            <person name="Leonard G."/>
            <person name="Richards T.A."/>
            <person name="Lane C.E."/>
        </authorList>
    </citation>
    <scope>NUCLEOTIDE SEQUENCE [LARGE SCALE GENOMIC DNA]</scope>
    <source>
        <strain evidence="1 2">ATCC 34112</strain>
    </source>
</reference>
<name>A0A1V9YX03_9STRA</name>
<organism evidence="1 2">
    <name type="scientific">Thraustotheca clavata</name>
    <dbReference type="NCBI Taxonomy" id="74557"/>
    <lineage>
        <taxon>Eukaryota</taxon>
        <taxon>Sar</taxon>
        <taxon>Stramenopiles</taxon>
        <taxon>Oomycota</taxon>
        <taxon>Saprolegniomycetes</taxon>
        <taxon>Saprolegniales</taxon>
        <taxon>Achlyaceae</taxon>
        <taxon>Thraustotheca</taxon>
    </lineage>
</organism>
<dbReference type="EMBL" id="JNBS01002559">
    <property type="protein sequence ID" value="OQR90298.1"/>
    <property type="molecule type" value="Genomic_DNA"/>
</dbReference>
<comment type="caution">
    <text evidence="1">The sequence shown here is derived from an EMBL/GenBank/DDBJ whole genome shotgun (WGS) entry which is preliminary data.</text>
</comment>
<dbReference type="AlphaFoldDB" id="A0A1V9YX03"/>
<keyword evidence="2" id="KW-1185">Reference proteome</keyword>
<gene>
    <name evidence="1" type="ORF">THRCLA_22565</name>
</gene>
<dbReference type="OrthoDB" id="78977at2759"/>
<accession>A0A1V9YX03</accession>
<dbReference type="Proteomes" id="UP000243217">
    <property type="component" value="Unassembled WGS sequence"/>
</dbReference>
<feature type="non-terminal residue" evidence="1">
    <location>
        <position position="113"/>
    </location>
</feature>
<protein>
    <submittedName>
        <fullName evidence="1">Uncharacterized protein</fullName>
    </submittedName>
</protein>
<evidence type="ECO:0000313" key="2">
    <source>
        <dbReference type="Proteomes" id="UP000243217"/>
    </source>
</evidence>
<evidence type="ECO:0000313" key="1">
    <source>
        <dbReference type="EMBL" id="OQR90298.1"/>
    </source>
</evidence>